<evidence type="ECO:0000313" key="2">
    <source>
        <dbReference type="Proteomes" id="UP001434883"/>
    </source>
</evidence>
<keyword evidence="2" id="KW-1185">Reference proteome</keyword>
<dbReference type="EMBL" id="JAHRIN010060707">
    <property type="protein sequence ID" value="MEQ2212978.1"/>
    <property type="molecule type" value="Genomic_DNA"/>
</dbReference>
<reference evidence="1 2" key="1">
    <citation type="submission" date="2021-06" db="EMBL/GenBank/DDBJ databases">
        <authorList>
            <person name="Palmer J.M."/>
        </authorList>
    </citation>
    <scope>NUCLEOTIDE SEQUENCE [LARGE SCALE GENOMIC DNA]</scope>
    <source>
        <strain evidence="1 2">XC_2019</strain>
        <tissue evidence="1">Muscle</tissue>
    </source>
</reference>
<proteinExistence type="predicted"/>
<protein>
    <submittedName>
        <fullName evidence="1">Uncharacterized protein</fullName>
    </submittedName>
</protein>
<sequence>MTFQHVSFPFHSIWELNFIYLFCGLVDFQRRPVPGQDLFFCIYPDDYSWIFPESVKIIVHMYVYSPFSESLSCTLCEIKNINICYCNKLMMRIVCLLSFSM</sequence>
<accession>A0ABV0RZR1</accession>
<dbReference type="Proteomes" id="UP001434883">
    <property type="component" value="Unassembled WGS sequence"/>
</dbReference>
<evidence type="ECO:0000313" key="1">
    <source>
        <dbReference type="EMBL" id="MEQ2212978.1"/>
    </source>
</evidence>
<name>A0ABV0RZR1_9TELE</name>
<gene>
    <name evidence="1" type="ORF">XENOCAPTIV_007758</name>
</gene>
<organism evidence="1 2">
    <name type="scientific">Xenoophorus captivus</name>
    <dbReference type="NCBI Taxonomy" id="1517983"/>
    <lineage>
        <taxon>Eukaryota</taxon>
        <taxon>Metazoa</taxon>
        <taxon>Chordata</taxon>
        <taxon>Craniata</taxon>
        <taxon>Vertebrata</taxon>
        <taxon>Euteleostomi</taxon>
        <taxon>Actinopterygii</taxon>
        <taxon>Neopterygii</taxon>
        <taxon>Teleostei</taxon>
        <taxon>Neoteleostei</taxon>
        <taxon>Acanthomorphata</taxon>
        <taxon>Ovalentaria</taxon>
        <taxon>Atherinomorphae</taxon>
        <taxon>Cyprinodontiformes</taxon>
        <taxon>Goodeidae</taxon>
        <taxon>Xenoophorus</taxon>
    </lineage>
</organism>
<comment type="caution">
    <text evidence="1">The sequence shown here is derived from an EMBL/GenBank/DDBJ whole genome shotgun (WGS) entry which is preliminary data.</text>
</comment>